<gene>
    <name evidence="7" type="ORF">WA1_38390</name>
</gene>
<evidence type="ECO:0000313" key="8">
    <source>
        <dbReference type="Proteomes" id="UP000076925"/>
    </source>
</evidence>
<evidence type="ECO:0000256" key="2">
    <source>
        <dbReference type="ARBA" id="ARBA00022723"/>
    </source>
</evidence>
<evidence type="ECO:0000259" key="6">
    <source>
        <dbReference type="PROSITE" id="PS51296"/>
    </source>
</evidence>
<dbReference type="GO" id="GO:0004497">
    <property type="term" value="F:monooxygenase activity"/>
    <property type="evidence" value="ECO:0007669"/>
    <property type="project" value="UniProtKB-ARBA"/>
</dbReference>
<dbReference type="InterPro" id="IPR017941">
    <property type="entry name" value="Rieske_2Fe-2S"/>
</dbReference>
<dbReference type="Pfam" id="PF00355">
    <property type="entry name" value="Rieske"/>
    <property type="match status" value="1"/>
</dbReference>
<accession>A0A139X0I6</accession>
<dbReference type="Pfam" id="PF19112">
    <property type="entry name" value="VanA_C"/>
    <property type="match status" value="1"/>
</dbReference>
<reference evidence="7 8" key="1">
    <citation type="journal article" date="2013" name="Genome Biol. Evol.">
        <title>Genomes of Stigonematalean cyanobacteria (subsection V) and the evolution of oxygenic photosynthesis from prokaryotes to plastids.</title>
        <authorList>
            <person name="Dagan T."/>
            <person name="Roettger M."/>
            <person name="Stucken K."/>
            <person name="Landan G."/>
            <person name="Koch R."/>
            <person name="Major P."/>
            <person name="Gould S.B."/>
            <person name="Goremykin V.V."/>
            <person name="Rippka R."/>
            <person name="Tandeau de Marsac N."/>
            <person name="Gugger M."/>
            <person name="Lockhart P.J."/>
            <person name="Allen J.F."/>
            <person name="Brune I."/>
            <person name="Maus I."/>
            <person name="Puhler A."/>
            <person name="Martin W.F."/>
        </authorList>
    </citation>
    <scope>NUCLEOTIDE SEQUENCE [LARGE SCALE GENOMIC DNA]</scope>
    <source>
        <strain evidence="7 8">PCC 7110</strain>
    </source>
</reference>
<dbReference type="SUPFAM" id="SSF50022">
    <property type="entry name" value="ISP domain"/>
    <property type="match status" value="1"/>
</dbReference>
<evidence type="ECO:0000256" key="3">
    <source>
        <dbReference type="ARBA" id="ARBA00023002"/>
    </source>
</evidence>
<keyword evidence="5" id="KW-0411">Iron-sulfur</keyword>
<keyword evidence="4" id="KW-0408">Iron</keyword>
<dbReference type="Gene3D" id="3.90.380.10">
    <property type="entry name" value="Naphthalene 1,2-dioxygenase Alpha Subunit, Chain A, domain 1"/>
    <property type="match status" value="1"/>
</dbReference>
<organism evidence="7 8">
    <name type="scientific">Scytonema hofmannii PCC 7110</name>
    <dbReference type="NCBI Taxonomy" id="128403"/>
    <lineage>
        <taxon>Bacteria</taxon>
        <taxon>Bacillati</taxon>
        <taxon>Cyanobacteriota</taxon>
        <taxon>Cyanophyceae</taxon>
        <taxon>Nostocales</taxon>
        <taxon>Scytonemataceae</taxon>
        <taxon>Scytonema</taxon>
    </lineage>
</organism>
<dbReference type="GO" id="GO:0016705">
    <property type="term" value="F:oxidoreductase activity, acting on paired donors, with incorporation or reduction of molecular oxygen"/>
    <property type="evidence" value="ECO:0007669"/>
    <property type="project" value="UniProtKB-ARBA"/>
</dbReference>
<protein>
    <recommendedName>
        <fullName evidence="6">Rieske domain-containing protein</fullName>
    </recommendedName>
</protein>
<evidence type="ECO:0000256" key="1">
    <source>
        <dbReference type="ARBA" id="ARBA00022714"/>
    </source>
</evidence>
<dbReference type="InterPro" id="IPR036922">
    <property type="entry name" value="Rieske_2Fe-2S_sf"/>
</dbReference>
<dbReference type="OrthoDB" id="477744at2"/>
<dbReference type="Gene3D" id="2.102.10.10">
    <property type="entry name" value="Rieske [2Fe-2S] iron-sulphur domain"/>
    <property type="match status" value="1"/>
</dbReference>
<sequence>MEDFLLRNWYIACASGELGQKPIGRTVLGIPLAIFRGIDGKPCALLDKCPHRNVPLSQGWVKNNYLICKYHGWCFDEQGVCREVPGLCDRNEDRRRNAVAYPVIEQDGFIWVYCQADELPKSQPYEFPYLRQKGFSTFSRQMECETTLENAAENFLDATHTHFVHSGLIRTDNQRKEITVKITRSENMVEAVYLNEETISGLIYKLLAPGCNKVISIGRFILPSIAQLEYRTDSDRNRLFISLFLTPVKEKLTRAYSIVTFRSWLPNWFLKVIAQPLFEQAARQDKAILQLQTWNINQFQGEDFVLTEIDVLKPHILYLLKQGENQNQSPFFEKTIKMKV</sequence>
<dbReference type="RefSeq" id="WP_017748064.1">
    <property type="nucleotide sequence ID" value="NZ_KQ976354.1"/>
</dbReference>
<keyword evidence="3" id="KW-0560">Oxidoreductase</keyword>
<dbReference type="GO" id="GO:0051537">
    <property type="term" value="F:2 iron, 2 sulfur cluster binding"/>
    <property type="evidence" value="ECO:0007669"/>
    <property type="project" value="UniProtKB-KW"/>
</dbReference>
<dbReference type="EMBL" id="ANNX02000042">
    <property type="protein sequence ID" value="KYC38215.1"/>
    <property type="molecule type" value="Genomic_DNA"/>
</dbReference>
<dbReference type="GO" id="GO:0046872">
    <property type="term" value="F:metal ion binding"/>
    <property type="evidence" value="ECO:0007669"/>
    <property type="project" value="UniProtKB-KW"/>
</dbReference>
<comment type="caution">
    <text evidence="7">The sequence shown here is derived from an EMBL/GenBank/DDBJ whole genome shotgun (WGS) entry which is preliminary data.</text>
</comment>
<dbReference type="STRING" id="128403.WA1_38390"/>
<proteinExistence type="predicted"/>
<dbReference type="InterPro" id="IPR050584">
    <property type="entry name" value="Cholesterol_7-desaturase"/>
</dbReference>
<dbReference type="Proteomes" id="UP000076925">
    <property type="component" value="Unassembled WGS sequence"/>
</dbReference>
<dbReference type="PANTHER" id="PTHR21266">
    <property type="entry name" value="IRON-SULFUR DOMAIN CONTAINING PROTEIN"/>
    <property type="match status" value="1"/>
</dbReference>
<dbReference type="InterPro" id="IPR044043">
    <property type="entry name" value="VanA_C_cat"/>
</dbReference>
<keyword evidence="8" id="KW-1185">Reference proteome</keyword>
<dbReference type="PANTHER" id="PTHR21266:SF60">
    <property type="entry name" value="3-KETOSTEROID-9-ALPHA-MONOOXYGENASE, OXYGENASE COMPONENT"/>
    <property type="match status" value="1"/>
</dbReference>
<keyword evidence="1" id="KW-0001">2Fe-2S</keyword>
<keyword evidence="2" id="KW-0479">Metal-binding</keyword>
<evidence type="ECO:0000256" key="5">
    <source>
        <dbReference type="ARBA" id="ARBA00023014"/>
    </source>
</evidence>
<dbReference type="AlphaFoldDB" id="A0A139X0I6"/>
<dbReference type="SUPFAM" id="SSF55961">
    <property type="entry name" value="Bet v1-like"/>
    <property type="match status" value="1"/>
</dbReference>
<evidence type="ECO:0000256" key="4">
    <source>
        <dbReference type="ARBA" id="ARBA00023004"/>
    </source>
</evidence>
<feature type="domain" description="Rieske" evidence="6">
    <location>
        <begin position="9"/>
        <end position="112"/>
    </location>
</feature>
<name>A0A139X0I6_9CYAN</name>
<dbReference type="PROSITE" id="PS51296">
    <property type="entry name" value="RIESKE"/>
    <property type="match status" value="1"/>
</dbReference>
<evidence type="ECO:0000313" key="7">
    <source>
        <dbReference type="EMBL" id="KYC38215.1"/>
    </source>
</evidence>